<organism evidence="1">
    <name type="scientific">Candidatus Nitricoxidivorans perseverans</name>
    <dbReference type="NCBI Taxonomy" id="2975601"/>
    <lineage>
        <taxon>Bacteria</taxon>
        <taxon>Pseudomonadati</taxon>
        <taxon>Pseudomonadota</taxon>
        <taxon>Betaproteobacteria</taxon>
        <taxon>Nitrosomonadales</taxon>
        <taxon>Sterolibacteriaceae</taxon>
        <taxon>Candidatus Nitricoxidivorans</taxon>
    </lineage>
</organism>
<dbReference type="EMBL" id="CP107246">
    <property type="protein sequence ID" value="WIM05900.1"/>
    <property type="molecule type" value="Genomic_DNA"/>
</dbReference>
<gene>
    <name evidence="1" type="ORF">OHM77_01000</name>
</gene>
<protein>
    <submittedName>
        <fullName evidence="1">Uncharacterized protein</fullName>
    </submittedName>
</protein>
<reference evidence="1" key="1">
    <citation type="journal article" date="2023" name="Nat. Microbiol.">
        <title>Enrichment and characterization of a nitric oxide-reducing microbial community in a continuous bioreactor.</title>
        <authorList>
            <person name="Garrido-Amador P."/>
            <person name="Stortenbeker N."/>
            <person name="Wessels H.J.C.T."/>
            <person name="Speth D.R."/>
            <person name="Garcia-Heredia I."/>
            <person name="Kartal B."/>
        </authorList>
    </citation>
    <scope>NUCLEOTIDE SEQUENCE</scope>
    <source>
        <strain evidence="1">MAG1</strain>
    </source>
</reference>
<dbReference type="Gene3D" id="1.10.10.2250">
    <property type="match status" value="1"/>
</dbReference>
<sequence length="179" mass="19904">MLDHLEKLEDIFRELSRGRHISAADGDLFAAIEKHPTDYQKVFRKLGFDLVCDARGFYYFFGARATANNVNRLALFLYILIDWLADNGEGITAALAGKSFNIDHLPHLGSERYRGYLAHVGIATPGDITETIRTMENFGFLAQGSDGTFRLLPPAYRIVDACVAAGLDPVKSTEETEQC</sequence>
<dbReference type="Pfam" id="PF21980">
    <property type="entry name" value="MksE"/>
    <property type="match status" value="1"/>
</dbReference>
<evidence type="ECO:0000313" key="1">
    <source>
        <dbReference type="EMBL" id="WIM05900.1"/>
    </source>
</evidence>
<dbReference type="InterPro" id="IPR042038">
    <property type="entry name" value="MukE_N"/>
</dbReference>
<dbReference type="InterPro" id="IPR053841">
    <property type="entry name" value="MksE"/>
</dbReference>
<dbReference type="KEGG" id="npv:OHM77_01000"/>
<dbReference type="Proteomes" id="UP001234916">
    <property type="component" value="Chromosome"/>
</dbReference>
<dbReference type="AlphaFoldDB" id="A0AA49FLS4"/>
<proteinExistence type="predicted"/>
<name>A0AA49FLS4_9PROT</name>
<accession>A0AA49FLS4</accession>